<evidence type="ECO:0000259" key="6">
    <source>
        <dbReference type="PROSITE" id="PS51352"/>
    </source>
</evidence>
<sequence length="138" mass="15458">MSLVHRFAFSARPIFNTICRRNLTVSAIRCDIFTVQDEEDFKNKVRNSKVPVVIDFYASWCGPCKLLTPRLETVIGSQKDKVNLAKVDVDSLDAIAAEFEITSVPAVFGMKNGKVVDKFVGLVDEDKIQAFVEKLAMK</sequence>
<evidence type="ECO:0000256" key="1">
    <source>
        <dbReference type="ARBA" id="ARBA00008987"/>
    </source>
</evidence>
<dbReference type="PROSITE" id="PS51352">
    <property type="entry name" value="THIOREDOXIN_2"/>
    <property type="match status" value="1"/>
</dbReference>
<dbReference type="AlphaFoldDB" id="A0A443S8H1"/>
<evidence type="ECO:0000313" key="7">
    <source>
        <dbReference type="EMBL" id="RWS23774.1"/>
    </source>
</evidence>
<proteinExistence type="inferred from homology"/>
<dbReference type="NCBIfam" id="TIGR01068">
    <property type="entry name" value="thioredoxin"/>
    <property type="match status" value="1"/>
</dbReference>
<reference evidence="7 8" key="1">
    <citation type="journal article" date="2018" name="Gigascience">
        <title>Genomes of trombidid mites reveal novel predicted allergens and laterally-transferred genes associated with secondary metabolism.</title>
        <authorList>
            <person name="Dong X."/>
            <person name="Chaisiri K."/>
            <person name="Xia D."/>
            <person name="Armstrong S.D."/>
            <person name="Fang Y."/>
            <person name="Donnelly M.J."/>
            <person name="Kadowaki T."/>
            <person name="McGarry J.W."/>
            <person name="Darby A.C."/>
            <person name="Makepeace B.L."/>
        </authorList>
    </citation>
    <scope>NUCLEOTIDE SEQUENCE [LARGE SCALE GENOMIC DNA]</scope>
    <source>
        <strain evidence="7">UoL-UT</strain>
    </source>
</reference>
<dbReference type="GO" id="GO:0005739">
    <property type="term" value="C:mitochondrion"/>
    <property type="evidence" value="ECO:0007669"/>
    <property type="project" value="TreeGrafter"/>
</dbReference>
<dbReference type="Pfam" id="PF00085">
    <property type="entry name" value="Thioredoxin"/>
    <property type="match status" value="1"/>
</dbReference>
<dbReference type="EMBL" id="NCKV01005896">
    <property type="protein sequence ID" value="RWS23774.1"/>
    <property type="molecule type" value="Genomic_DNA"/>
</dbReference>
<keyword evidence="3" id="KW-0249">Electron transport</keyword>
<organism evidence="7 8">
    <name type="scientific">Leptotrombidium deliense</name>
    <dbReference type="NCBI Taxonomy" id="299467"/>
    <lineage>
        <taxon>Eukaryota</taxon>
        <taxon>Metazoa</taxon>
        <taxon>Ecdysozoa</taxon>
        <taxon>Arthropoda</taxon>
        <taxon>Chelicerata</taxon>
        <taxon>Arachnida</taxon>
        <taxon>Acari</taxon>
        <taxon>Acariformes</taxon>
        <taxon>Trombidiformes</taxon>
        <taxon>Prostigmata</taxon>
        <taxon>Anystina</taxon>
        <taxon>Parasitengona</taxon>
        <taxon>Trombiculoidea</taxon>
        <taxon>Trombiculidae</taxon>
        <taxon>Leptotrombidium</taxon>
    </lineage>
</organism>
<dbReference type="InterPro" id="IPR005746">
    <property type="entry name" value="Thioredoxin"/>
</dbReference>
<dbReference type="Gene3D" id="3.40.30.10">
    <property type="entry name" value="Glutaredoxin"/>
    <property type="match status" value="1"/>
</dbReference>
<evidence type="ECO:0000256" key="2">
    <source>
        <dbReference type="ARBA" id="ARBA00022448"/>
    </source>
</evidence>
<dbReference type="GO" id="GO:0015035">
    <property type="term" value="F:protein-disulfide reductase activity"/>
    <property type="evidence" value="ECO:0007669"/>
    <property type="project" value="InterPro"/>
</dbReference>
<protein>
    <submittedName>
        <fullName evidence="7">Thioredoxin-like protein</fullName>
    </submittedName>
</protein>
<evidence type="ECO:0000256" key="4">
    <source>
        <dbReference type="ARBA" id="ARBA00023157"/>
    </source>
</evidence>
<dbReference type="InterPro" id="IPR036249">
    <property type="entry name" value="Thioredoxin-like_sf"/>
</dbReference>
<dbReference type="STRING" id="299467.A0A443S8H1"/>
<dbReference type="Proteomes" id="UP000288716">
    <property type="component" value="Unassembled WGS sequence"/>
</dbReference>
<dbReference type="PANTHER" id="PTHR43601">
    <property type="entry name" value="THIOREDOXIN, MITOCHONDRIAL"/>
    <property type="match status" value="1"/>
</dbReference>
<evidence type="ECO:0000256" key="5">
    <source>
        <dbReference type="ARBA" id="ARBA00023284"/>
    </source>
</evidence>
<gene>
    <name evidence="7" type="ORF">B4U80_04582</name>
</gene>
<dbReference type="OrthoDB" id="19690at2759"/>
<keyword evidence="4" id="KW-1015">Disulfide bond</keyword>
<keyword evidence="5" id="KW-0676">Redox-active center</keyword>
<feature type="domain" description="Thioredoxin" evidence="6">
    <location>
        <begin position="21"/>
        <end position="137"/>
    </location>
</feature>
<dbReference type="InterPro" id="IPR017937">
    <property type="entry name" value="Thioredoxin_CS"/>
</dbReference>
<comment type="similarity">
    <text evidence="1">Belongs to the thioredoxin family.</text>
</comment>
<comment type="caution">
    <text evidence="7">The sequence shown here is derived from an EMBL/GenBank/DDBJ whole genome shotgun (WGS) entry which is preliminary data.</text>
</comment>
<accession>A0A443S8H1</accession>
<dbReference type="GO" id="GO:0045454">
    <property type="term" value="P:cell redox homeostasis"/>
    <property type="evidence" value="ECO:0007669"/>
    <property type="project" value="TreeGrafter"/>
</dbReference>
<evidence type="ECO:0000313" key="8">
    <source>
        <dbReference type="Proteomes" id="UP000288716"/>
    </source>
</evidence>
<evidence type="ECO:0000256" key="3">
    <source>
        <dbReference type="ARBA" id="ARBA00022982"/>
    </source>
</evidence>
<dbReference type="PROSITE" id="PS00194">
    <property type="entry name" value="THIOREDOXIN_1"/>
    <property type="match status" value="1"/>
</dbReference>
<name>A0A443S8H1_9ACAR</name>
<dbReference type="FunFam" id="3.40.30.10:FF:000001">
    <property type="entry name" value="Thioredoxin"/>
    <property type="match status" value="1"/>
</dbReference>
<keyword evidence="8" id="KW-1185">Reference proteome</keyword>
<dbReference type="VEuPathDB" id="VectorBase:LDEU008265"/>
<dbReference type="InterPro" id="IPR013766">
    <property type="entry name" value="Thioredoxin_domain"/>
</dbReference>
<dbReference type="SUPFAM" id="SSF52833">
    <property type="entry name" value="Thioredoxin-like"/>
    <property type="match status" value="1"/>
</dbReference>
<dbReference type="PANTHER" id="PTHR43601:SF3">
    <property type="entry name" value="THIOREDOXIN, MITOCHONDRIAL"/>
    <property type="match status" value="1"/>
</dbReference>
<dbReference type="CDD" id="cd02947">
    <property type="entry name" value="TRX_family"/>
    <property type="match status" value="1"/>
</dbReference>
<keyword evidence="2" id="KW-0813">Transport</keyword>